<dbReference type="GO" id="GO:0008360">
    <property type="term" value="P:regulation of cell shape"/>
    <property type="evidence" value="ECO:0007669"/>
    <property type="project" value="UniProtKB-KW"/>
</dbReference>
<dbReference type="SUPFAM" id="SSF53623">
    <property type="entry name" value="MurD-like peptide ligases, catalytic domain"/>
    <property type="match status" value="1"/>
</dbReference>
<dbReference type="Proteomes" id="UP000051084">
    <property type="component" value="Unassembled WGS sequence"/>
</dbReference>
<dbReference type="InterPro" id="IPR005761">
    <property type="entry name" value="UDP-N-AcMur-Glu-dNH2Pim_ligase"/>
</dbReference>
<dbReference type="SUPFAM" id="SSF63418">
    <property type="entry name" value="MurE/MurF N-terminal domain"/>
    <property type="match status" value="1"/>
</dbReference>
<feature type="modified residue" description="N6-carboxylysine" evidence="3">
    <location>
        <position position="240"/>
    </location>
</feature>
<keyword evidence="8" id="KW-1185">Reference proteome</keyword>
<evidence type="ECO:0000259" key="6">
    <source>
        <dbReference type="Pfam" id="PF08245"/>
    </source>
</evidence>
<dbReference type="SUPFAM" id="SSF53244">
    <property type="entry name" value="MurD-like peptide ligases, peptide-binding domain"/>
    <property type="match status" value="1"/>
</dbReference>
<keyword evidence="3 4" id="KW-0132">Cell division</keyword>
<dbReference type="GO" id="GO:0016881">
    <property type="term" value="F:acid-amino acid ligase activity"/>
    <property type="evidence" value="ECO:0007669"/>
    <property type="project" value="UniProtKB-UniRule"/>
</dbReference>
<keyword evidence="3 4" id="KW-0961">Cell wall biogenesis/degradation</keyword>
<name>A0A0R1UVX6_9LACO</name>
<dbReference type="Gene3D" id="3.40.1390.10">
    <property type="entry name" value="MurE/MurF, N-terminal domain"/>
    <property type="match status" value="1"/>
</dbReference>
<keyword evidence="3 4" id="KW-0131">Cell cycle</keyword>
<dbReference type="PANTHER" id="PTHR23135:SF4">
    <property type="entry name" value="UDP-N-ACETYLMURAMOYL-L-ALANYL-D-GLUTAMATE--2,6-DIAMINOPIMELATE LIGASE MURE HOMOLOG, CHLOROPLASTIC"/>
    <property type="match status" value="1"/>
</dbReference>
<keyword evidence="3" id="KW-0547">Nucleotide-binding</keyword>
<dbReference type="STRING" id="417373.GCA_001570685_00077"/>
<dbReference type="GO" id="GO:0009252">
    <property type="term" value="P:peptidoglycan biosynthetic process"/>
    <property type="evidence" value="ECO:0007669"/>
    <property type="project" value="UniProtKB-UniRule"/>
</dbReference>
<accession>A0A0R1UVX6</accession>
<dbReference type="GO" id="GO:0005737">
    <property type="term" value="C:cytoplasm"/>
    <property type="evidence" value="ECO:0007669"/>
    <property type="project" value="UniProtKB-SubCell"/>
</dbReference>
<evidence type="ECO:0000259" key="5">
    <source>
        <dbReference type="Pfam" id="PF02875"/>
    </source>
</evidence>
<dbReference type="GO" id="GO:0000287">
    <property type="term" value="F:magnesium ion binding"/>
    <property type="evidence" value="ECO:0007669"/>
    <property type="project" value="UniProtKB-UniRule"/>
</dbReference>
<feature type="binding site" evidence="3">
    <location>
        <begin position="171"/>
        <end position="172"/>
    </location>
    <ligand>
        <name>UDP-N-acetyl-alpha-D-muramoyl-L-alanyl-D-glutamate</name>
        <dbReference type="ChEBI" id="CHEBI:83900"/>
    </ligand>
</feature>
<feature type="binding site" evidence="3">
    <location>
        <begin position="127"/>
        <end position="133"/>
    </location>
    <ligand>
        <name>ATP</name>
        <dbReference type="ChEBI" id="CHEBI:30616"/>
    </ligand>
</feature>
<evidence type="ECO:0000313" key="7">
    <source>
        <dbReference type="EMBL" id="KRL95122.1"/>
    </source>
</evidence>
<comment type="subcellular location">
    <subcellularLocation>
        <location evidence="3 4">Cytoplasm</location>
    </subcellularLocation>
</comment>
<evidence type="ECO:0000256" key="3">
    <source>
        <dbReference type="HAMAP-Rule" id="MF_00208"/>
    </source>
</evidence>
<dbReference type="Pfam" id="PF08245">
    <property type="entry name" value="Mur_ligase_M"/>
    <property type="match status" value="1"/>
</dbReference>
<feature type="binding site" evidence="3">
    <location>
        <position position="206"/>
    </location>
    <ligand>
        <name>UDP-N-acetyl-alpha-D-muramoyl-L-alanyl-D-glutamate</name>
        <dbReference type="ChEBI" id="CHEBI:83900"/>
    </ligand>
</feature>
<dbReference type="EC" id="6.3.2.-" evidence="3"/>
<dbReference type="InterPro" id="IPR036565">
    <property type="entry name" value="Mur-like_cat_sf"/>
</dbReference>
<comment type="function">
    <text evidence="3">Catalyzes the addition of an amino acid to the nucleotide precursor UDP-N-acetylmuramoyl-L-alanyl-D-glutamate (UMAG) in the biosynthesis of bacterial cell-wall peptidoglycan.</text>
</comment>
<dbReference type="Pfam" id="PF02875">
    <property type="entry name" value="Mur_ligase_C"/>
    <property type="match status" value="1"/>
</dbReference>
<dbReference type="InterPro" id="IPR035911">
    <property type="entry name" value="MurE/MurF_N"/>
</dbReference>
<feature type="domain" description="Mur ligase central" evidence="6">
    <location>
        <begin position="126"/>
        <end position="331"/>
    </location>
</feature>
<dbReference type="GO" id="GO:0005524">
    <property type="term" value="F:ATP binding"/>
    <property type="evidence" value="ECO:0007669"/>
    <property type="project" value="UniProtKB-UniRule"/>
</dbReference>
<keyword evidence="3" id="KW-0963">Cytoplasm</keyword>
<evidence type="ECO:0000256" key="2">
    <source>
        <dbReference type="ARBA" id="ARBA00005898"/>
    </source>
</evidence>
<dbReference type="PATRIC" id="fig|1423742.4.peg.1213"/>
<dbReference type="EMBL" id="AZGC01000026">
    <property type="protein sequence ID" value="KRL95122.1"/>
    <property type="molecule type" value="Genomic_DNA"/>
</dbReference>
<sequence>MLTLVKAVEILKQHQLLTSLIVGDQRHYYVPAALVTTQYEHVAYDSRQVEPQTLFFCKGATFNPRYAADAITAGASALVTEHNLVADLPNTPAVQLLVTNVQKAMAVLTREFYGNPDQALTMIGFTGTKGKTTSVYFLRHMLQAVLGPKVAQLSSLANCIDGHTFEEAHLTTPESLDLYRLLRAAVDHGMTTLVMEVSSQAYKKNRVYGLEFDYGVFLNISPDHISPIEHPDFDDYLTCKSQLIKNSRQMIISRAIPEYDYLIELADTYGTPVLSFGSQDLDADYQYLPQPHGYFDVATQTAGSPVLSGRFRVMIPGFFNYENALAALIVARHLSDDVDQLAHGLAQTVVPGRMEILTNDHGYIAVADYAHNYLSLTESFKFLKHEYPNGRLIVVIGAIGSKAQSRRQDVGRALSEYADVAMLTSEDNNGEDPNHILAEIKANLTNPTLEVHENLDRAATIKAAFELAQPGDVIFMAAKGREDFMREGDHNVPYVGDYQLASQLMREY</sequence>
<feature type="binding site" evidence="3">
    <location>
        <position position="46"/>
    </location>
    <ligand>
        <name>UDP-N-acetyl-alpha-D-muramoyl-L-alanyl-D-glutamate</name>
        <dbReference type="ChEBI" id="CHEBI:83900"/>
    </ligand>
</feature>
<dbReference type="InterPro" id="IPR004101">
    <property type="entry name" value="Mur_ligase_C"/>
</dbReference>
<dbReference type="AlphaFoldDB" id="A0A0R1UVX6"/>
<dbReference type="GO" id="GO:0051301">
    <property type="term" value="P:cell division"/>
    <property type="evidence" value="ECO:0007669"/>
    <property type="project" value="UniProtKB-KW"/>
</dbReference>
<dbReference type="RefSeq" id="WP_054652319.1">
    <property type="nucleotide sequence ID" value="NZ_AZGC01000026.1"/>
</dbReference>
<dbReference type="GO" id="GO:0071555">
    <property type="term" value="P:cell wall organization"/>
    <property type="evidence" value="ECO:0007669"/>
    <property type="project" value="UniProtKB-KW"/>
</dbReference>
<dbReference type="Gene3D" id="3.40.1190.10">
    <property type="entry name" value="Mur-like, catalytic domain"/>
    <property type="match status" value="1"/>
</dbReference>
<comment type="PTM">
    <text evidence="3">Carboxylation is probably crucial for Mg(2+) binding and, consequently, for the gamma-phosphate positioning of ATP.</text>
</comment>
<dbReference type="OrthoDB" id="9800958at2"/>
<comment type="caution">
    <text evidence="3">Lacks conserved residue(s) required for the propagation of feature annotation.</text>
</comment>
<dbReference type="PANTHER" id="PTHR23135">
    <property type="entry name" value="MUR LIGASE FAMILY MEMBER"/>
    <property type="match status" value="1"/>
</dbReference>
<keyword evidence="3 7" id="KW-0436">Ligase</keyword>
<organism evidence="7 8">
    <name type="scientific">Limosilactobacillus equigenerosi DSM 18793 = JCM 14505</name>
    <dbReference type="NCBI Taxonomy" id="1423742"/>
    <lineage>
        <taxon>Bacteria</taxon>
        <taxon>Bacillati</taxon>
        <taxon>Bacillota</taxon>
        <taxon>Bacilli</taxon>
        <taxon>Lactobacillales</taxon>
        <taxon>Lactobacillaceae</taxon>
        <taxon>Limosilactobacillus</taxon>
    </lineage>
</organism>
<keyword evidence="3 4" id="KW-0573">Peptidoglycan synthesis</keyword>
<dbReference type="HAMAP" id="MF_00208">
    <property type="entry name" value="MurE"/>
    <property type="match status" value="1"/>
</dbReference>
<keyword evidence="3 4" id="KW-0133">Cell shape</keyword>
<evidence type="ECO:0000313" key="8">
    <source>
        <dbReference type="Proteomes" id="UP000051084"/>
    </source>
</evidence>
<gene>
    <name evidence="3" type="primary">murE</name>
    <name evidence="7" type="ORF">FC21_GL001170</name>
</gene>
<keyword evidence="3" id="KW-0067">ATP-binding</keyword>
<proteinExistence type="inferred from homology"/>
<protein>
    <recommendedName>
        <fullName evidence="3">UDP-N-acetylmuramyl-tripeptide synthetase</fullName>
        <ecNumber evidence="3">6.3.2.-</ecNumber>
    </recommendedName>
    <alternativeName>
        <fullName evidence="3">UDP-MurNAc-tripeptide synthetase</fullName>
    </alternativeName>
</protein>
<dbReference type="Gene3D" id="3.90.190.20">
    <property type="entry name" value="Mur ligase, C-terminal domain"/>
    <property type="match status" value="1"/>
</dbReference>
<comment type="cofactor">
    <cofactor evidence="3">
        <name>Mg(2+)</name>
        <dbReference type="ChEBI" id="CHEBI:18420"/>
    </cofactor>
</comment>
<feature type="domain" description="Mur ligase C-terminal" evidence="5">
    <location>
        <begin position="352"/>
        <end position="480"/>
    </location>
</feature>
<evidence type="ECO:0000256" key="1">
    <source>
        <dbReference type="ARBA" id="ARBA00004752"/>
    </source>
</evidence>
<keyword evidence="3" id="KW-0460">Magnesium</keyword>
<reference evidence="7 8" key="1">
    <citation type="journal article" date="2015" name="Genome Announc.">
        <title>Expanding the biotechnology potential of lactobacilli through comparative genomics of 213 strains and associated genera.</title>
        <authorList>
            <person name="Sun Z."/>
            <person name="Harris H.M."/>
            <person name="McCann A."/>
            <person name="Guo C."/>
            <person name="Argimon S."/>
            <person name="Zhang W."/>
            <person name="Yang X."/>
            <person name="Jeffery I.B."/>
            <person name="Cooney J.C."/>
            <person name="Kagawa T.F."/>
            <person name="Liu W."/>
            <person name="Song Y."/>
            <person name="Salvetti E."/>
            <person name="Wrobel A."/>
            <person name="Rasinkangas P."/>
            <person name="Parkhill J."/>
            <person name="Rea M.C."/>
            <person name="O'Sullivan O."/>
            <person name="Ritari J."/>
            <person name="Douillard F.P."/>
            <person name="Paul Ross R."/>
            <person name="Yang R."/>
            <person name="Briner A.E."/>
            <person name="Felis G.E."/>
            <person name="de Vos W.M."/>
            <person name="Barrangou R."/>
            <person name="Klaenhammer T.R."/>
            <person name="Caufield P.W."/>
            <person name="Cui Y."/>
            <person name="Zhang H."/>
            <person name="O'Toole P.W."/>
        </authorList>
    </citation>
    <scope>NUCLEOTIDE SEQUENCE [LARGE SCALE GENOMIC DNA]</scope>
    <source>
        <strain evidence="7 8">DSM 18793</strain>
    </source>
</reference>
<dbReference type="InterPro" id="IPR036615">
    <property type="entry name" value="Mur_ligase_C_dom_sf"/>
</dbReference>
<feature type="binding site" evidence="3">
    <location>
        <position position="198"/>
    </location>
    <ligand>
        <name>UDP-N-acetyl-alpha-D-muramoyl-L-alanyl-D-glutamate</name>
        <dbReference type="ChEBI" id="CHEBI:83900"/>
    </ligand>
</feature>
<evidence type="ECO:0000256" key="4">
    <source>
        <dbReference type="RuleBase" id="RU004135"/>
    </source>
</evidence>
<dbReference type="UniPathway" id="UPA00219"/>
<dbReference type="NCBIfam" id="TIGR01085">
    <property type="entry name" value="murE"/>
    <property type="match status" value="1"/>
</dbReference>
<comment type="caution">
    <text evidence="7">The sequence shown here is derived from an EMBL/GenBank/DDBJ whole genome shotgun (WGS) entry which is preliminary data.</text>
</comment>
<dbReference type="InterPro" id="IPR013221">
    <property type="entry name" value="Mur_ligase_cen"/>
</dbReference>
<comment type="similarity">
    <text evidence="2 3">Belongs to the MurCDEF family. MurE subfamily.</text>
</comment>
<comment type="pathway">
    <text evidence="1 3 4">Cell wall biogenesis; peptidoglycan biosynthesis.</text>
</comment>